<name>T0Q160_SAPDV</name>
<dbReference type="RefSeq" id="XP_008618300.1">
    <property type="nucleotide sequence ID" value="XM_008620078.1"/>
</dbReference>
<protein>
    <submittedName>
        <fullName evidence="2">Uncharacterized protein</fullName>
    </submittedName>
</protein>
<dbReference type="EMBL" id="JH767196">
    <property type="protein sequence ID" value="EQC28296.1"/>
    <property type="molecule type" value="Genomic_DNA"/>
</dbReference>
<evidence type="ECO:0000256" key="1">
    <source>
        <dbReference type="SAM" id="MobiDB-lite"/>
    </source>
</evidence>
<dbReference type="OrthoDB" id="10407754at2759"/>
<dbReference type="AlphaFoldDB" id="T0Q160"/>
<proteinExistence type="predicted"/>
<keyword evidence="3" id="KW-1185">Reference proteome</keyword>
<feature type="compositionally biased region" description="Acidic residues" evidence="1">
    <location>
        <begin position="164"/>
        <end position="191"/>
    </location>
</feature>
<feature type="region of interest" description="Disordered" evidence="1">
    <location>
        <begin position="96"/>
        <end position="362"/>
    </location>
</feature>
<dbReference type="OMA" id="MECSEDM"/>
<feature type="compositionally biased region" description="Basic and acidic residues" evidence="1">
    <location>
        <begin position="207"/>
        <end position="217"/>
    </location>
</feature>
<sequence length="362" mass="38709">MHSAEDLAELAAAIAHVQQTLARLQSKEETDELMDDVDRRINAGASTEDLLVLGLDAFPRTRALWAKLGPALPTELLEAFAAYKDALALEKTKATEDATVATDAPSVDASAPVAEAAPSPANIETPTDAAASQDEEALSEDALAEEHKHAVTAPPPTDEREVMECSEDMDGAGDTEEGDDIVAETPQDESEPPTPDEPVASAPIVETQERKLSDAKEPSSSNHNTPQRASSRIRGRADTQAAASPKTSKRPVASTDDVDSESDVVPLVHLRKRSAPTTPKVDAKSSESESPPKRTSGRASRAKVPPKDPTPPARTSTRKDAKPKKGAKKVIEDESEESEVTPSRRKSTRRVATRKRKLDDSD</sequence>
<dbReference type="VEuPathDB" id="FungiDB:SDRG_13977"/>
<organism evidence="2 3">
    <name type="scientific">Saprolegnia diclina (strain VS20)</name>
    <dbReference type="NCBI Taxonomy" id="1156394"/>
    <lineage>
        <taxon>Eukaryota</taxon>
        <taxon>Sar</taxon>
        <taxon>Stramenopiles</taxon>
        <taxon>Oomycota</taxon>
        <taxon>Saprolegniomycetes</taxon>
        <taxon>Saprolegniales</taxon>
        <taxon>Saprolegniaceae</taxon>
        <taxon>Saprolegnia</taxon>
    </lineage>
</organism>
<feature type="compositionally biased region" description="Low complexity" evidence="1">
    <location>
        <begin position="103"/>
        <end position="121"/>
    </location>
</feature>
<gene>
    <name evidence="2" type="ORF">SDRG_13977</name>
</gene>
<reference evidence="2 3" key="1">
    <citation type="submission" date="2012-04" db="EMBL/GenBank/DDBJ databases">
        <title>The Genome Sequence of Saprolegnia declina VS20.</title>
        <authorList>
            <consortium name="The Broad Institute Genome Sequencing Platform"/>
            <person name="Russ C."/>
            <person name="Nusbaum C."/>
            <person name="Tyler B."/>
            <person name="van West P."/>
            <person name="Dieguez-Uribeondo J."/>
            <person name="de Bruijn I."/>
            <person name="Tripathy S."/>
            <person name="Jiang R."/>
            <person name="Young S.K."/>
            <person name="Zeng Q."/>
            <person name="Gargeya S."/>
            <person name="Fitzgerald M."/>
            <person name="Haas B."/>
            <person name="Abouelleil A."/>
            <person name="Alvarado L."/>
            <person name="Arachchi H.M."/>
            <person name="Berlin A."/>
            <person name="Chapman S.B."/>
            <person name="Goldberg J."/>
            <person name="Griggs A."/>
            <person name="Gujja S."/>
            <person name="Hansen M."/>
            <person name="Howarth C."/>
            <person name="Imamovic A."/>
            <person name="Larimer J."/>
            <person name="McCowen C."/>
            <person name="Montmayeur A."/>
            <person name="Murphy C."/>
            <person name="Neiman D."/>
            <person name="Pearson M."/>
            <person name="Priest M."/>
            <person name="Roberts A."/>
            <person name="Saif S."/>
            <person name="Shea T."/>
            <person name="Sisk P."/>
            <person name="Sykes S."/>
            <person name="Wortman J."/>
            <person name="Nusbaum C."/>
            <person name="Birren B."/>
        </authorList>
    </citation>
    <scope>NUCLEOTIDE SEQUENCE [LARGE SCALE GENOMIC DNA]</scope>
    <source>
        <strain evidence="2 3">VS20</strain>
    </source>
</reference>
<accession>T0Q160</accession>
<evidence type="ECO:0000313" key="2">
    <source>
        <dbReference type="EMBL" id="EQC28296.1"/>
    </source>
</evidence>
<feature type="compositionally biased region" description="Acidic residues" evidence="1">
    <location>
        <begin position="133"/>
        <end position="143"/>
    </location>
</feature>
<dbReference type="Proteomes" id="UP000030762">
    <property type="component" value="Unassembled WGS sequence"/>
</dbReference>
<feature type="compositionally biased region" description="Basic residues" evidence="1">
    <location>
        <begin position="343"/>
        <end position="356"/>
    </location>
</feature>
<feature type="compositionally biased region" description="Basic and acidic residues" evidence="1">
    <location>
        <begin position="281"/>
        <end position="292"/>
    </location>
</feature>
<evidence type="ECO:0000313" key="3">
    <source>
        <dbReference type="Proteomes" id="UP000030762"/>
    </source>
</evidence>
<dbReference type="InParanoid" id="T0Q160"/>
<feature type="compositionally biased region" description="Polar residues" evidence="1">
    <location>
        <begin position="218"/>
        <end position="230"/>
    </location>
</feature>
<dbReference type="GeneID" id="19954704"/>